<dbReference type="RefSeq" id="WP_096919000.1">
    <property type="nucleotide sequence ID" value="NZ_CP029487.1"/>
</dbReference>
<dbReference type="SMART" id="SM00382">
    <property type="entry name" value="AAA"/>
    <property type="match status" value="1"/>
</dbReference>
<dbReference type="KEGG" id="emt:CPZ25_018135"/>
<dbReference type="Pfam" id="PF00664">
    <property type="entry name" value="ABC_membrane"/>
    <property type="match status" value="1"/>
</dbReference>
<dbReference type="Proteomes" id="UP000218387">
    <property type="component" value="Chromosome"/>
</dbReference>
<evidence type="ECO:0000259" key="8">
    <source>
        <dbReference type="PROSITE" id="PS50893"/>
    </source>
</evidence>
<evidence type="ECO:0000256" key="4">
    <source>
        <dbReference type="ARBA" id="ARBA00022840"/>
    </source>
</evidence>
<keyword evidence="3" id="KW-0547">Nucleotide-binding</keyword>
<dbReference type="AlphaFoldDB" id="A0A4P9CE26"/>
<keyword evidence="5 7" id="KW-1133">Transmembrane helix</keyword>
<evidence type="ECO:0000256" key="7">
    <source>
        <dbReference type="SAM" id="Phobius"/>
    </source>
</evidence>
<reference evidence="10 11" key="1">
    <citation type="submission" date="2018-05" db="EMBL/GenBank/DDBJ databases">
        <title>Genome comparison of Eubacterium sp.</title>
        <authorList>
            <person name="Feng Y."/>
            <person name="Sanchez-Andrea I."/>
            <person name="Stams A.J.M."/>
            <person name="De Vos W.M."/>
        </authorList>
    </citation>
    <scope>NUCLEOTIDE SEQUENCE [LARGE SCALE GENOMIC DNA]</scope>
    <source>
        <strain evidence="10 11">YI</strain>
    </source>
</reference>
<dbReference type="GO" id="GO:0140359">
    <property type="term" value="F:ABC-type transporter activity"/>
    <property type="evidence" value="ECO:0007669"/>
    <property type="project" value="InterPro"/>
</dbReference>
<dbReference type="PANTHER" id="PTHR24221">
    <property type="entry name" value="ATP-BINDING CASSETTE SUB-FAMILY B"/>
    <property type="match status" value="1"/>
</dbReference>
<dbReference type="PROSITE" id="PS50893">
    <property type="entry name" value="ABC_TRANSPORTER_2"/>
    <property type="match status" value="1"/>
</dbReference>
<evidence type="ECO:0000256" key="5">
    <source>
        <dbReference type="ARBA" id="ARBA00022989"/>
    </source>
</evidence>
<feature type="transmembrane region" description="Helical" evidence="7">
    <location>
        <begin position="69"/>
        <end position="87"/>
    </location>
</feature>
<keyword evidence="6 7" id="KW-0472">Membrane</keyword>
<evidence type="ECO:0000256" key="3">
    <source>
        <dbReference type="ARBA" id="ARBA00022741"/>
    </source>
</evidence>
<feature type="transmembrane region" description="Helical" evidence="7">
    <location>
        <begin position="31"/>
        <end position="54"/>
    </location>
</feature>
<feature type="transmembrane region" description="Helical" evidence="7">
    <location>
        <begin position="140"/>
        <end position="165"/>
    </location>
</feature>
<keyword evidence="11" id="KW-1185">Reference proteome</keyword>
<dbReference type="InterPro" id="IPR003439">
    <property type="entry name" value="ABC_transporter-like_ATP-bd"/>
</dbReference>
<evidence type="ECO:0000259" key="9">
    <source>
        <dbReference type="PROSITE" id="PS50929"/>
    </source>
</evidence>
<dbReference type="InterPro" id="IPR036640">
    <property type="entry name" value="ABC1_TM_sf"/>
</dbReference>
<proteinExistence type="predicted"/>
<dbReference type="InterPro" id="IPR039421">
    <property type="entry name" value="Type_1_exporter"/>
</dbReference>
<dbReference type="Pfam" id="PF00005">
    <property type="entry name" value="ABC_tran"/>
    <property type="match status" value="1"/>
</dbReference>
<keyword evidence="2 7" id="KW-0812">Transmembrane</keyword>
<dbReference type="GO" id="GO:0016887">
    <property type="term" value="F:ATP hydrolysis activity"/>
    <property type="evidence" value="ECO:0007669"/>
    <property type="project" value="InterPro"/>
</dbReference>
<dbReference type="Gene3D" id="1.20.1560.10">
    <property type="entry name" value="ABC transporter type 1, transmembrane domain"/>
    <property type="match status" value="1"/>
</dbReference>
<feature type="transmembrane region" description="Helical" evidence="7">
    <location>
        <begin position="171"/>
        <end position="191"/>
    </location>
</feature>
<sequence>MSTKGAPAQPRRTYTDKEVFSWLYQNARGQILACVLLVFANIGLACMGVAFALASKSVIDGATAGGMEALVWRSAVFLGIIALQALLQATCRHAQASIQGRLEMGFKSRFLSAVLKKDYQAVMAYHSGDLLNRLTSDVQAIATGVTSLLPTFSGLVTKIVSAFWVLCVLDWRFSLIFALAGAAMFVVARFFRKRLKALHKRVQETDGRVRAFLQELLASFLVIRTFQVEGAMEDKGRRLQQDNYREKIRKNTISVAANTGISFIFNLGYLYALVWSCRGLIAGTVSFGTLTAVLQLVNQVQAPFVGLSGMLPQYYGVLASAERMMDIEALPDEPAVDGTPHDAGALYAHMLGIELRQVSFHYDRDPVLNQADLYLEKGSFAVISGLSGIGKSTLLKLLLGVFTPDSGHIGLRMDDGFRIAADRQTRGLFAYVPQGNFLLSGTIRENIAFIRPEATEEEITQAAELSCAMDFIDALPMGMDTLIGEKGMGLSEGQVQRLAIARAVLGGAPVLLLDEVTSALDAQTEKRVLENIQGLRNRTCLIVTHKAAALTVCDVVLRIVDGKILIEKRLREAK</sequence>
<feature type="domain" description="ABC transporter" evidence="8">
    <location>
        <begin position="353"/>
        <end position="573"/>
    </location>
</feature>
<dbReference type="CDD" id="cd07346">
    <property type="entry name" value="ABC_6TM_exporters"/>
    <property type="match status" value="1"/>
</dbReference>
<dbReference type="SUPFAM" id="SSF90123">
    <property type="entry name" value="ABC transporter transmembrane region"/>
    <property type="match status" value="1"/>
</dbReference>
<dbReference type="SUPFAM" id="SSF52540">
    <property type="entry name" value="P-loop containing nucleoside triphosphate hydrolases"/>
    <property type="match status" value="1"/>
</dbReference>
<dbReference type="GO" id="GO:0005886">
    <property type="term" value="C:plasma membrane"/>
    <property type="evidence" value="ECO:0007669"/>
    <property type="project" value="UniProtKB-SubCell"/>
</dbReference>
<dbReference type="GO" id="GO:0005524">
    <property type="term" value="F:ATP binding"/>
    <property type="evidence" value="ECO:0007669"/>
    <property type="project" value="UniProtKB-KW"/>
</dbReference>
<organism evidence="10 11">
    <name type="scientific">Eubacterium maltosivorans</name>
    <dbReference type="NCBI Taxonomy" id="2041044"/>
    <lineage>
        <taxon>Bacteria</taxon>
        <taxon>Bacillati</taxon>
        <taxon>Bacillota</taxon>
        <taxon>Clostridia</taxon>
        <taxon>Eubacteriales</taxon>
        <taxon>Eubacteriaceae</taxon>
        <taxon>Eubacterium</taxon>
    </lineage>
</organism>
<gene>
    <name evidence="10" type="ORF">CPZ25_018135</name>
</gene>
<feature type="transmembrane region" description="Helical" evidence="7">
    <location>
        <begin position="255"/>
        <end position="275"/>
    </location>
</feature>
<comment type="subcellular location">
    <subcellularLocation>
        <location evidence="1">Cell membrane</location>
        <topology evidence="1">Multi-pass membrane protein</topology>
    </subcellularLocation>
</comment>
<evidence type="ECO:0000313" key="10">
    <source>
        <dbReference type="EMBL" id="QCT73151.1"/>
    </source>
</evidence>
<dbReference type="InterPro" id="IPR011527">
    <property type="entry name" value="ABC1_TM_dom"/>
</dbReference>
<evidence type="ECO:0000313" key="11">
    <source>
        <dbReference type="Proteomes" id="UP000218387"/>
    </source>
</evidence>
<dbReference type="Gene3D" id="3.40.50.300">
    <property type="entry name" value="P-loop containing nucleotide triphosphate hydrolases"/>
    <property type="match status" value="1"/>
</dbReference>
<dbReference type="PANTHER" id="PTHR24221:SF654">
    <property type="entry name" value="ATP-BINDING CASSETTE SUB-FAMILY B MEMBER 6"/>
    <property type="match status" value="1"/>
</dbReference>
<dbReference type="PROSITE" id="PS50929">
    <property type="entry name" value="ABC_TM1F"/>
    <property type="match status" value="1"/>
</dbReference>
<accession>A0A4P9CE26</accession>
<evidence type="ECO:0000256" key="6">
    <source>
        <dbReference type="ARBA" id="ARBA00023136"/>
    </source>
</evidence>
<dbReference type="EMBL" id="CP029487">
    <property type="protein sequence ID" value="QCT73151.1"/>
    <property type="molecule type" value="Genomic_DNA"/>
</dbReference>
<protein>
    <submittedName>
        <fullName evidence="10">ABC transporter ATP-binding protein</fullName>
    </submittedName>
</protein>
<name>A0A4P9CE26_EUBML</name>
<dbReference type="InterPro" id="IPR027417">
    <property type="entry name" value="P-loop_NTPase"/>
</dbReference>
<dbReference type="GO" id="GO:0034040">
    <property type="term" value="F:ATPase-coupled lipid transmembrane transporter activity"/>
    <property type="evidence" value="ECO:0007669"/>
    <property type="project" value="TreeGrafter"/>
</dbReference>
<feature type="domain" description="ABC transmembrane type-1" evidence="9">
    <location>
        <begin position="35"/>
        <end position="316"/>
    </location>
</feature>
<keyword evidence="4 10" id="KW-0067">ATP-binding</keyword>
<evidence type="ECO:0000256" key="2">
    <source>
        <dbReference type="ARBA" id="ARBA00022692"/>
    </source>
</evidence>
<dbReference type="InterPro" id="IPR003593">
    <property type="entry name" value="AAA+_ATPase"/>
</dbReference>
<evidence type="ECO:0000256" key="1">
    <source>
        <dbReference type="ARBA" id="ARBA00004651"/>
    </source>
</evidence>